<keyword evidence="1" id="KW-1133">Transmembrane helix</keyword>
<keyword evidence="3" id="KW-1185">Reference proteome</keyword>
<feature type="transmembrane region" description="Helical" evidence="1">
    <location>
        <begin position="7"/>
        <end position="24"/>
    </location>
</feature>
<organism evidence="2 3">
    <name type="scientific">Aeromonas dhakensis</name>
    <dbReference type="NCBI Taxonomy" id="196024"/>
    <lineage>
        <taxon>Bacteria</taxon>
        <taxon>Pseudomonadati</taxon>
        <taxon>Pseudomonadota</taxon>
        <taxon>Gammaproteobacteria</taxon>
        <taxon>Aeromonadales</taxon>
        <taxon>Aeromonadaceae</taxon>
        <taxon>Aeromonas</taxon>
    </lineage>
</organism>
<keyword evidence="1" id="KW-0812">Transmembrane</keyword>
<evidence type="ECO:0000313" key="3">
    <source>
        <dbReference type="Proteomes" id="UP000005149"/>
    </source>
</evidence>
<evidence type="ECO:0000256" key="1">
    <source>
        <dbReference type="SAM" id="Phobius"/>
    </source>
</evidence>
<comment type="caution">
    <text evidence="2">The sequence shown here is derived from an EMBL/GenBank/DDBJ whole genome shotgun (WGS) entry which is preliminary data.</text>
</comment>
<evidence type="ECO:0000313" key="2">
    <source>
        <dbReference type="EMBL" id="EKB29630.1"/>
    </source>
</evidence>
<accession>K1JDD1</accession>
<dbReference type="Proteomes" id="UP000005149">
    <property type="component" value="Unassembled WGS sequence"/>
</dbReference>
<dbReference type="HOGENOM" id="CLU_150687_0_0_6"/>
<reference evidence="2 3" key="1">
    <citation type="submission" date="2012-06" db="EMBL/GenBank/DDBJ databases">
        <title>The Genome Sequence of Aeromonas hydrophila SSU.</title>
        <authorList>
            <consortium name="The Broad Institute Genome Sequencing Platform"/>
            <person name="Earl A."/>
            <person name="Ward D."/>
            <person name="Feldgarden M."/>
            <person name="Gevers D."/>
            <person name="Chopra A."/>
            <person name="Walker B."/>
            <person name="Young S.K."/>
            <person name="Zeng Q."/>
            <person name="Gargeya S."/>
            <person name="Fitzgerald M."/>
            <person name="Haas B."/>
            <person name="Abouelleil A."/>
            <person name="Alvarado L."/>
            <person name="Arachchi H.M."/>
            <person name="Berlin A.M."/>
            <person name="Chapman S.B."/>
            <person name="Goldberg J."/>
            <person name="Griggs A."/>
            <person name="Gujja S."/>
            <person name="Hansen M."/>
            <person name="Howarth C."/>
            <person name="Imamovic A."/>
            <person name="Larimer J."/>
            <person name="McCowan C."/>
            <person name="Montmayeur A."/>
            <person name="Murphy C."/>
            <person name="Neiman D."/>
            <person name="Pearson M."/>
            <person name="Priest M."/>
            <person name="Roberts A."/>
            <person name="Saif S."/>
            <person name="Shea T."/>
            <person name="Sisk P."/>
            <person name="Sykes S."/>
            <person name="Wortman J."/>
            <person name="Nusbaum C."/>
            <person name="Birren B."/>
        </authorList>
    </citation>
    <scope>NUCLEOTIDE SEQUENCE [LARGE SCALE GENOMIC DNA]</scope>
    <source>
        <strain evidence="2 3">SSU</strain>
    </source>
</reference>
<protein>
    <submittedName>
        <fullName evidence="2">Uncharacterized protein</fullName>
    </submittedName>
</protein>
<feature type="transmembrane region" description="Helical" evidence="1">
    <location>
        <begin position="30"/>
        <end position="48"/>
    </location>
</feature>
<dbReference type="EMBL" id="AGWR01000006">
    <property type="protein sequence ID" value="EKB29630.1"/>
    <property type="molecule type" value="Genomic_DNA"/>
</dbReference>
<gene>
    <name evidence="2" type="ORF">HMPREF1171_00842</name>
</gene>
<dbReference type="AlphaFoldDB" id="K1JDD1"/>
<keyword evidence="1" id="KW-0472">Membrane</keyword>
<name>K1JDD1_9GAMM</name>
<proteinExistence type="predicted"/>
<sequence>MCPRWLYEKLPACYLLAAIGIIALSQSPLLWLAGGLLFVAGAASWMMRSSYRRTDLVIFPNKVWLQPEWLYEAQPFLWLVLGLLLSRQQDAGALLALLPCLWALRCLWARNHYRHHAEGLASQLRRHPTRRRRMRLLR</sequence>
<dbReference type="RefSeq" id="WP_005299755.1">
    <property type="nucleotide sequence ID" value="NZ_JAAKPM010000001.1"/>
</dbReference>